<keyword evidence="2" id="KW-1185">Reference proteome</keyword>
<dbReference type="AlphaFoldDB" id="A0A4Z2IVL0"/>
<reference evidence="1 2" key="1">
    <citation type="submission" date="2019-03" db="EMBL/GenBank/DDBJ databases">
        <title>First draft genome of Liparis tanakae, snailfish: a comprehensive survey of snailfish specific genes.</title>
        <authorList>
            <person name="Kim W."/>
            <person name="Song I."/>
            <person name="Jeong J.-H."/>
            <person name="Kim D."/>
            <person name="Kim S."/>
            <person name="Ryu S."/>
            <person name="Song J.Y."/>
            <person name="Lee S.K."/>
        </authorList>
    </citation>
    <scope>NUCLEOTIDE SEQUENCE [LARGE SCALE GENOMIC DNA]</scope>
    <source>
        <tissue evidence="1">Muscle</tissue>
    </source>
</reference>
<dbReference type="EMBL" id="SRLO01000044">
    <property type="protein sequence ID" value="TNN81861.1"/>
    <property type="molecule type" value="Genomic_DNA"/>
</dbReference>
<sequence>MLALHMGRVPQWRPVQHGGVCFCRREMFCFRAFPEYLQIFPEGTLQCDVAPPVFKAQSFPGAPQQIIFLVSPADNCEVRTHLDAYELLTVICGEIVDTVASHVPFCPLFFPRLCPISPRNREPGWLAGRWDRRGWQGLANP</sequence>
<name>A0A4Z2IVL0_9TELE</name>
<evidence type="ECO:0000313" key="2">
    <source>
        <dbReference type="Proteomes" id="UP000314294"/>
    </source>
</evidence>
<dbReference type="Proteomes" id="UP000314294">
    <property type="component" value="Unassembled WGS sequence"/>
</dbReference>
<organism evidence="1 2">
    <name type="scientific">Liparis tanakae</name>
    <name type="common">Tanaka's snailfish</name>
    <dbReference type="NCBI Taxonomy" id="230148"/>
    <lineage>
        <taxon>Eukaryota</taxon>
        <taxon>Metazoa</taxon>
        <taxon>Chordata</taxon>
        <taxon>Craniata</taxon>
        <taxon>Vertebrata</taxon>
        <taxon>Euteleostomi</taxon>
        <taxon>Actinopterygii</taxon>
        <taxon>Neopterygii</taxon>
        <taxon>Teleostei</taxon>
        <taxon>Neoteleostei</taxon>
        <taxon>Acanthomorphata</taxon>
        <taxon>Eupercaria</taxon>
        <taxon>Perciformes</taxon>
        <taxon>Cottioidei</taxon>
        <taxon>Cottales</taxon>
        <taxon>Liparidae</taxon>
        <taxon>Liparis</taxon>
    </lineage>
</organism>
<comment type="caution">
    <text evidence="1">The sequence shown here is derived from an EMBL/GenBank/DDBJ whole genome shotgun (WGS) entry which is preliminary data.</text>
</comment>
<accession>A0A4Z2IVL0</accession>
<gene>
    <name evidence="1" type="ORF">EYF80_007990</name>
</gene>
<proteinExistence type="predicted"/>
<evidence type="ECO:0000313" key="1">
    <source>
        <dbReference type="EMBL" id="TNN81861.1"/>
    </source>
</evidence>
<protein>
    <submittedName>
        <fullName evidence="1">Uncharacterized protein</fullName>
    </submittedName>
</protein>